<comment type="caution">
    <text evidence="1">The sequence shown here is derived from an EMBL/GenBank/DDBJ whole genome shotgun (WGS) entry which is preliminary data.</text>
</comment>
<dbReference type="GO" id="GO:0030496">
    <property type="term" value="C:midbody"/>
    <property type="evidence" value="ECO:0007669"/>
    <property type="project" value="TreeGrafter"/>
</dbReference>
<dbReference type="PANTHER" id="PTHR46591">
    <property type="entry name" value="ZINC FINGER FYVE DOMAIN-CONTAINING PROTEIN 26"/>
    <property type="match status" value="1"/>
</dbReference>
<dbReference type="PANTHER" id="PTHR46591:SF1">
    <property type="entry name" value="ZINC FINGER FYVE DOMAIN-CONTAINING PROTEIN 26"/>
    <property type="match status" value="1"/>
</dbReference>
<sequence length="202" mass="23118">MNDQPLVTHPFDREEEDALQQLFTSFCNHLTLGQWELTRVCLRGLFEQRNKLNKPSKEILRAVIDQPHHASYGSQSIPSPFHLSWLCLVEYLDLFTDEEDQIPEPIVKKVEFRLLLYLACQKAPQNVIQDIDDYHSQIVYRDPDLFSSGVSDLPSSTLSYLKQLLSESPQFGRAVINDLTSKGKGFLKNNQFIAATLCGPHK</sequence>
<evidence type="ECO:0000313" key="2">
    <source>
        <dbReference type="Proteomes" id="UP001163046"/>
    </source>
</evidence>
<protein>
    <submittedName>
        <fullName evidence="1">Uncharacterized protein</fullName>
    </submittedName>
</protein>
<proteinExistence type="predicted"/>
<dbReference type="GO" id="GO:0005765">
    <property type="term" value="C:lysosomal membrane"/>
    <property type="evidence" value="ECO:0007669"/>
    <property type="project" value="TreeGrafter"/>
</dbReference>
<evidence type="ECO:0000313" key="1">
    <source>
        <dbReference type="EMBL" id="KAJ7371029.1"/>
    </source>
</evidence>
<accession>A0A9W9YYE6</accession>
<reference evidence="1" key="1">
    <citation type="submission" date="2023-01" db="EMBL/GenBank/DDBJ databases">
        <title>Genome assembly of the deep-sea coral Lophelia pertusa.</title>
        <authorList>
            <person name="Herrera S."/>
            <person name="Cordes E."/>
        </authorList>
    </citation>
    <scope>NUCLEOTIDE SEQUENCE</scope>
    <source>
        <strain evidence="1">USNM1676648</strain>
        <tissue evidence="1">Polyp</tissue>
    </source>
</reference>
<keyword evidence="2" id="KW-1185">Reference proteome</keyword>
<dbReference type="AlphaFoldDB" id="A0A9W9YYE6"/>
<name>A0A9W9YYE6_9CNID</name>
<dbReference type="GO" id="GO:0000724">
    <property type="term" value="P:double-strand break repair via homologous recombination"/>
    <property type="evidence" value="ECO:0007669"/>
    <property type="project" value="InterPro"/>
</dbReference>
<dbReference type="GO" id="GO:0000281">
    <property type="term" value="P:mitotic cytokinesis"/>
    <property type="evidence" value="ECO:0007669"/>
    <property type="project" value="InterPro"/>
</dbReference>
<dbReference type="GO" id="GO:0032465">
    <property type="term" value="P:regulation of cytokinesis"/>
    <property type="evidence" value="ECO:0007669"/>
    <property type="project" value="TreeGrafter"/>
</dbReference>
<dbReference type="GO" id="GO:0005813">
    <property type="term" value="C:centrosome"/>
    <property type="evidence" value="ECO:0007669"/>
    <property type="project" value="TreeGrafter"/>
</dbReference>
<gene>
    <name evidence="1" type="ORF">OS493_028191</name>
</gene>
<organism evidence="1 2">
    <name type="scientific">Desmophyllum pertusum</name>
    <dbReference type="NCBI Taxonomy" id="174260"/>
    <lineage>
        <taxon>Eukaryota</taxon>
        <taxon>Metazoa</taxon>
        <taxon>Cnidaria</taxon>
        <taxon>Anthozoa</taxon>
        <taxon>Hexacorallia</taxon>
        <taxon>Scleractinia</taxon>
        <taxon>Caryophylliina</taxon>
        <taxon>Caryophylliidae</taxon>
        <taxon>Desmophyllum</taxon>
    </lineage>
</organism>
<dbReference type="InterPro" id="IPR028730">
    <property type="entry name" value="ZFYVE26"/>
</dbReference>
<dbReference type="Proteomes" id="UP001163046">
    <property type="component" value="Unassembled WGS sequence"/>
</dbReference>
<dbReference type="OrthoDB" id="6514509at2759"/>
<dbReference type="GO" id="GO:0032266">
    <property type="term" value="F:phosphatidylinositol-3-phosphate binding"/>
    <property type="evidence" value="ECO:0007669"/>
    <property type="project" value="InterPro"/>
</dbReference>
<dbReference type="EMBL" id="MU826852">
    <property type="protein sequence ID" value="KAJ7371029.1"/>
    <property type="molecule type" value="Genomic_DNA"/>
</dbReference>